<dbReference type="GO" id="GO:0008270">
    <property type="term" value="F:zinc ion binding"/>
    <property type="evidence" value="ECO:0007669"/>
    <property type="project" value="UniProtKB-KW"/>
</dbReference>
<proteinExistence type="predicted"/>
<protein>
    <submittedName>
        <fullName evidence="2">Zinc-finger domain-containing protein</fullName>
    </submittedName>
</protein>
<evidence type="ECO:0000259" key="1">
    <source>
        <dbReference type="Pfam" id="PF10276"/>
    </source>
</evidence>
<sequence>MSDNNQKMSYVELDGKDLPAFCPNPTMPIWSSHPRVFIDLGNHGEGKCPYCGTVYRLKPGAVHTGH</sequence>
<accession>A0ABY1PT87</accession>
<dbReference type="Proteomes" id="UP001158049">
    <property type="component" value="Unassembled WGS sequence"/>
</dbReference>
<feature type="domain" description="Zinc finger CHCC-type" evidence="1">
    <location>
        <begin position="32"/>
        <end position="55"/>
    </location>
</feature>
<evidence type="ECO:0000313" key="2">
    <source>
        <dbReference type="EMBL" id="SMP44356.1"/>
    </source>
</evidence>
<dbReference type="InterPro" id="IPR019401">
    <property type="entry name" value="Znf_CHCC"/>
</dbReference>
<reference evidence="2 3" key="1">
    <citation type="submission" date="2017-05" db="EMBL/GenBank/DDBJ databases">
        <authorList>
            <person name="Varghese N."/>
            <person name="Submissions S."/>
        </authorList>
    </citation>
    <scope>NUCLEOTIDE SEQUENCE [LARGE SCALE GENOMIC DNA]</scope>
    <source>
        <strain evidence="2 3">DSM 26001</strain>
    </source>
</reference>
<dbReference type="Gene3D" id="2.60.260.40">
    <property type="entry name" value="q5lls5 like domains"/>
    <property type="match status" value="1"/>
</dbReference>
<keyword evidence="2" id="KW-0862">Zinc</keyword>
<gene>
    <name evidence="2" type="ORF">SAMN06295970_101412</name>
</gene>
<dbReference type="RefSeq" id="WP_283440555.1">
    <property type="nucleotide sequence ID" value="NZ_FXUL01000001.1"/>
</dbReference>
<organism evidence="2 3">
    <name type="scientific">Noviherbaspirillum suwonense</name>
    <dbReference type="NCBI Taxonomy" id="1224511"/>
    <lineage>
        <taxon>Bacteria</taxon>
        <taxon>Pseudomonadati</taxon>
        <taxon>Pseudomonadota</taxon>
        <taxon>Betaproteobacteria</taxon>
        <taxon>Burkholderiales</taxon>
        <taxon>Oxalobacteraceae</taxon>
        <taxon>Noviherbaspirillum</taxon>
    </lineage>
</organism>
<keyword evidence="3" id="KW-1185">Reference proteome</keyword>
<comment type="caution">
    <text evidence="2">The sequence shown here is derived from an EMBL/GenBank/DDBJ whole genome shotgun (WGS) entry which is preliminary data.</text>
</comment>
<dbReference type="EMBL" id="FXUL01000001">
    <property type="protein sequence ID" value="SMP44356.1"/>
    <property type="molecule type" value="Genomic_DNA"/>
</dbReference>
<name>A0ABY1PT87_9BURK</name>
<evidence type="ECO:0000313" key="3">
    <source>
        <dbReference type="Proteomes" id="UP001158049"/>
    </source>
</evidence>
<keyword evidence="2" id="KW-0863">Zinc-finger</keyword>
<dbReference type="Pfam" id="PF10276">
    <property type="entry name" value="zf-CHCC"/>
    <property type="match status" value="1"/>
</dbReference>
<keyword evidence="2" id="KW-0479">Metal-binding</keyword>